<sequence>MQSFKIINPTIIGGFNPTVTADDKNEAATKAWSSISDHITGNVPTFLFTMENIGSHELVSFRVDENRAGKYADYSITEIETKLTPAQQKKFKAEISRLDKMSNKLKNQTKQDGGRKRHHLSRHEREDDSSSSSDDDSDDVYDKLKLFKYINQPKPIVYWWYSPVIYGCKTFYCPTLNAPMTPYIEINLSSAFLG</sequence>
<evidence type="ECO:0000313" key="2">
    <source>
        <dbReference type="EMBL" id="AYV76174.1"/>
    </source>
</evidence>
<protein>
    <submittedName>
        <fullName evidence="2">Uncharacterized protein</fullName>
    </submittedName>
</protein>
<gene>
    <name evidence="2" type="ORF">Terrestrivirus4_222</name>
</gene>
<feature type="compositionally biased region" description="Acidic residues" evidence="1">
    <location>
        <begin position="129"/>
        <end position="138"/>
    </location>
</feature>
<organism evidence="2">
    <name type="scientific">Terrestrivirus sp</name>
    <dbReference type="NCBI Taxonomy" id="2487775"/>
    <lineage>
        <taxon>Viruses</taxon>
        <taxon>Varidnaviria</taxon>
        <taxon>Bamfordvirae</taxon>
        <taxon>Nucleocytoviricota</taxon>
        <taxon>Megaviricetes</taxon>
        <taxon>Imitervirales</taxon>
        <taxon>Mimiviridae</taxon>
        <taxon>Klosneuvirinae</taxon>
    </lineage>
</organism>
<accession>A0A3G4ZP48</accession>
<dbReference type="EMBL" id="MK071982">
    <property type="protein sequence ID" value="AYV76174.1"/>
    <property type="molecule type" value="Genomic_DNA"/>
</dbReference>
<reference evidence="2" key="1">
    <citation type="submission" date="2018-10" db="EMBL/GenBank/DDBJ databases">
        <title>Hidden diversity of soil giant viruses.</title>
        <authorList>
            <person name="Schulz F."/>
            <person name="Alteio L."/>
            <person name="Goudeau D."/>
            <person name="Ryan E.M."/>
            <person name="Malmstrom R.R."/>
            <person name="Blanchard J."/>
            <person name="Woyke T."/>
        </authorList>
    </citation>
    <scope>NUCLEOTIDE SEQUENCE</scope>
    <source>
        <strain evidence="2">TEV1</strain>
    </source>
</reference>
<feature type="region of interest" description="Disordered" evidence="1">
    <location>
        <begin position="102"/>
        <end position="138"/>
    </location>
</feature>
<proteinExistence type="predicted"/>
<name>A0A3G4ZP48_9VIRU</name>
<evidence type="ECO:0000256" key="1">
    <source>
        <dbReference type="SAM" id="MobiDB-lite"/>
    </source>
</evidence>